<dbReference type="SUPFAM" id="SSF56784">
    <property type="entry name" value="HAD-like"/>
    <property type="match status" value="1"/>
</dbReference>
<organism evidence="1 2">
    <name type="scientific">Candidatus Magasanikbacteria bacterium CG11_big_fil_rev_8_21_14_0_20_39_34</name>
    <dbReference type="NCBI Taxonomy" id="1974653"/>
    <lineage>
        <taxon>Bacteria</taxon>
        <taxon>Candidatus Magasanikiibacteriota</taxon>
    </lineage>
</organism>
<protein>
    <recommendedName>
        <fullName evidence="3">Nucleotidase</fullName>
    </recommendedName>
</protein>
<evidence type="ECO:0008006" key="3">
    <source>
        <dbReference type="Google" id="ProtNLM"/>
    </source>
</evidence>
<dbReference type="Proteomes" id="UP000229600">
    <property type="component" value="Unassembled WGS sequence"/>
</dbReference>
<dbReference type="Gene3D" id="3.40.50.1000">
    <property type="entry name" value="HAD superfamily/HAD-like"/>
    <property type="match status" value="1"/>
</dbReference>
<dbReference type="InterPro" id="IPR036412">
    <property type="entry name" value="HAD-like_sf"/>
</dbReference>
<dbReference type="InterPro" id="IPR023214">
    <property type="entry name" value="HAD_sf"/>
</dbReference>
<sequence>MIEDIQKGIALDIDDTLSITHVSWYQGLMDTFGNPENLTIQEIAKKYSHSDAVPYWESEEVIQWKIAKYYDVAGYKNLPIIENAHHLVERISQFLPISCYLTARPESTREVTQEWLQKHGFPEIPLIMKPTELGRSNHNPWKASILAEYEDRLLGIIDDNPGLIASLPPTYDGTVFLYSHLDYPHDTTINVIPCKDWDSVYLEIFRMARLFGKI</sequence>
<proteinExistence type="predicted"/>
<evidence type="ECO:0000313" key="2">
    <source>
        <dbReference type="Proteomes" id="UP000229600"/>
    </source>
</evidence>
<reference evidence="1 2" key="1">
    <citation type="submission" date="2017-09" db="EMBL/GenBank/DDBJ databases">
        <title>Depth-based differentiation of microbial function through sediment-hosted aquifers and enrichment of novel symbionts in the deep terrestrial subsurface.</title>
        <authorList>
            <person name="Probst A.J."/>
            <person name="Ladd B."/>
            <person name="Jarett J.K."/>
            <person name="Geller-Mcgrath D.E."/>
            <person name="Sieber C.M."/>
            <person name="Emerson J.B."/>
            <person name="Anantharaman K."/>
            <person name="Thomas B.C."/>
            <person name="Malmstrom R."/>
            <person name="Stieglmeier M."/>
            <person name="Klingl A."/>
            <person name="Woyke T."/>
            <person name="Ryan C.M."/>
            <person name="Banfield J.F."/>
        </authorList>
    </citation>
    <scope>NUCLEOTIDE SEQUENCE [LARGE SCALE GENOMIC DNA]</scope>
    <source>
        <strain evidence="1">CG11_big_fil_rev_8_21_14_0_20_39_34</strain>
    </source>
</reference>
<dbReference type="AlphaFoldDB" id="A0A2H0N523"/>
<evidence type="ECO:0000313" key="1">
    <source>
        <dbReference type="EMBL" id="PIR03993.1"/>
    </source>
</evidence>
<comment type="caution">
    <text evidence="1">The sequence shown here is derived from an EMBL/GenBank/DDBJ whole genome shotgun (WGS) entry which is preliminary data.</text>
</comment>
<accession>A0A2H0N523</accession>
<dbReference type="EMBL" id="PCWN01000007">
    <property type="protein sequence ID" value="PIR03993.1"/>
    <property type="molecule type" value="Genomic_DNA"/>
</dbReference>
<name>A0A2H0N523_9BACT</name>
<gene>
    <name evidence="1" type="ORF">COV59_02305</name>
</gene>